<accession>A0A1I6SXG1</accession>
<gene>
    <name evidence="3" type="ORF">SAMN04488040_1921</name>
</gene>
<dbReference type="EMBL" id="FPAJ01000003">
    <property type="protein sequence ID" value="SFS81661.1"/>
    <property type="molecule type" value="Genomic_DNA"/>
</dbReference>
<keyword evidence="2" id="KW-0732">Signal</keyword>
<keyword evidence="1" id="KW-0812">Transmembrane</keyword>
<evidence type="ECO:0000256" key="1">
    <source>
        <dbReference type="SAM" id="Phobius"/>
    </source>
</evidence>
<keyword evidence="4" id="KW-1185">Reference proteome</keyword>
<evidence type="ECO:0000256" key="2">
    <source>
        <dbReference type="SAM" id="SignalP"/>
    </source>
</evidence>
<feature type="chain" id="PRO_5011653774" evidence="2">
    <location>
        <begin position="20"/>
        <end position="192"/>
    </location>
</feature>
<protein>
    <submittedName>
        <fullName evidence="3">Nickel transport protein</fullName>
    </submittedName>
</protein>
<keyword evidence="1" id="KW-1133">Transmembrane helix</keyword>
<dbReference type="STRING" id="394264.SAMN04488040_1921"/>
<keyword evidence="1" id="KW-0472">Membrane</keyword>
<dbReference type="RefSeq" id="WP_093916156.1">
    <property type="nucleotide sequence ID" value="NZ_FPAJ01000003.1"/>
</dbReference>
<evidence type="ECO:0000313" key="3">
    <source>
        <dbReference type="EMBL" id="SFS81661.1"/>
    </source>
</evidence>
<reference evidence="4" key="1">
    <citation type="submission" date="2016-10" db="EMBL/GenBank/DDBJ databases">
        <authorList>
            <person name="Varghese N."/>
            <person name="Submissions S."/>
        </authorList>
    </citation>
    <scope>NUCLEOTIDE SEQUENCE [LARGE SCALE GENOMIC DNA]</scope>
    <source>
        <strain evidence="4">DSM 23422</strain>
    </source>
</reference>
<dbReference type="OrthoDB" id="8447011at2"/>
<organism evidence="3 4">
    <name type="scientific">Sulfitobacter marinus</name>
    <dbReference type="NCBI Taxonomy" id="394264"/>
    <lineage>
        <taxon>Bacteria</taxon>
        <taxon>Pseudomonadati</taxon>
        <taxon>Pseudomonadota</taxon>
        <taxon>Alphaproteobacteria</taxon>
        <taxon>Rhodobacterales</taxon>
        <taxon>Roseobacteraceae</taxon>
        <taxon>Sulfitobacter</taxon>
    </lineage>
</organism>
<sequence>MKRFALLLMLCAAPIPALAHKVLLSVFPSGDVIEGEVGFSNGTMAVDQLITVRGPDGTVLGETTTDSDGFFLFKPVLPVAHIFRGNLGAGHVAEVKMPAQEVAAILGKPVSAADTAAGVGDAVVGTVTNAPLSAEERAAIAEAVRDEIRPLRREMVATREHQNLQSILGGIGYILGLFGLGFYLAARRKLAA</sequence>
<feature type="signal peptide" evidence="2">
    <location>
        <begin position="1"/>
        <end position="19"/>
    </location>
</feature>
<dbReference type="AlphaFoldDB" id="A0A1I6SXG1"/>
<name>A0A1I6SXG1_9RHOB</name>
<dbReference type="Proteomes" id="UP000199239">
    <property type="component" value="Unassembled WGS sequence"/>
</dbReference>
<evidence type="ECO:0000313" key="4">
    <source>
        <dbReference type="Proteomes" id="UP000199239"/>
    </source>
</evidence>
<proteinExistence type="predicted"/>
<feature type="transmembrane region" description="Helical" evidence="1">
    <location>
        <begin position="167"/>
        <end position="186"/>
    </location>
</feature>